<dbReference type="Proteomes" id="UP001199644">
    <property type="component" value="Unassembled WGS sequence"/>
</dbReference>
<dbReference type="Pfam" id="PF00496">
    <property type="entry name" value="SBP_bac_5"/>
    <property type="match status" value="1"/>
</dbReference>
<keyword evidence="2" id="KW-0813">Transport</keyword>
<evidence type="ECO:0000256" key="2">
    <source>
        <dbReference type="ARBA" id="ARBA00022448"/>
    </source>
</evidence>
<accession>A0AAW5EMF6</accession>
<dbReference type="AlphaFoldDB" id="A0AAW5EMF6"/>
<dbReference type="GO" id="GO:1904680">
    <property type="term" value="F:peptide transmembrane transporter activity"/>
    <property type="evidence" value="ECO:0007669"/>
    <property type="project" value="TreeGrafter"/>
</dbReference>
<dbReference type="SUPFAM" id="SSF53850">
    <property type="entry name" value="Periplasmic binding protein-like II"/>
    <property type="match status" value="1"/>
</dbReference>
<comment type="similarity">
    <text evidence="1">Belongs to the bacterial solute-binding protein 5 family.</text>
</comment>
<evidence type="ECO:0000256" key="3">
    <source>
        <dbReference type="ARBA" id="ARBA00022729"/>
    </source>
</evidence>
<feature type="non-terminal residue" evidence="5">
    <location>
        <position position="1"/>
    </location>
</feature>
<dbReference type="EMBL" id="JAJUOL010001230">
    <property type="protein sequence ID" value="MCH3853737.1"/>
    <property type="molecule type" value="Genomic_DNA"/>
</dbReference>
<gene>
    <name evidence="5" type="ORF">LZC39_16750</name>
</gene>
<protein>
    <submittedName>
        <fullName evidence="5">ABC transporter substrate-binding protein</fullName>
    </submittedName>
</protein>
<comment type="caution">
    <text evidence="5">The sequence shown here is derived from an EMBL/GenBank/DDBJ whole genome shotgun (WGS) entry which is preliminary data.</text>
</comment>
<dbReference type="Gene3D" id="3.90.76.10">
    <property type="entry name" value="Dipeptide-binding Protein, Domain 1"/>
    <property type="match status" value="1"/>
</dbReference>
<name>A0AAW5EMF6_CAMJU</name>
<sequence>LKPDLAASWNVSKDGLSYDIFLREDVLWHDGVKFSADDVKFSLEAFKNPKNNSSVYVNFEDIKSIEILNPYHIKITLSKPFPEFLDALSIGMLPKHLLSDKDLNTASFNQNPIGTGPY</sequence>
<dbReference type="PANTHER" id="PTHR30290">
    <property type="entry name" value="PERIPLASMIC BINDING COMPONENT OF ABC TRANSPORTER"/>
    <property type="match status" value="1"/>
</dbReference>
<evidence type="ECO:0000313" key="5">
    <source>
        <dbReference type="EMBL" id="MCH3853737.1"/>
    </source>
</evidence>
<keyword evidence="3" id="KW-0732">Signal</keyword>
<evidence type="ECO:0000259" key="4">
    <source>
        <dbReference type="Pfam" id="PF00496"/>
    </source>
</evidence>
<proteinExistence type="inferred from homology"/>
<dbReference type="RefSeq" id="WP_240382092.1">
    <property type="nucleotide sequence ID" value="NZ_JAJUOL010001230.1"/>
</dbReference>
<dbReference type="Gene3D" id="3.40.190.10">
    <property type="entry name" value="Periplasmic binding protein-like II"/>
    <property type="match status" value="1"/>
</dbReference>
<dbReference type="GO" id="GO:0015833">
    <property type="term" value="P:peptide transport"/>
    <property type="evidence" value="ECO:0007669"/>
    <property type="project" value="TreeGrafter"/>
</dbReference>
<reference evidence="5" key="1">
    <citation type="submission" date="2021-12" db="EMBL/GenBank/DDBJ databases">
        <title>Prevalence of phenicol resistance gene fexA in Campylobacter isolated from poultry supply chain.</title>
        <authorList>
            <person name="Tang B."/>
            <person name="Zheng X."/>
            <person name="Lin J."/>
            <person name="Lin R."/>
            <person name="Yang H."/>
            <person name="Shen Z."/>
            <person name="Xia F."/>
        </authorList>
    </citation>
    <scope>NUCLEOTIDE SEQUENCE</scope>
    <source>
        <strain evidence="5">CJHN2011004</strain>
    </source>
</reference>
<organism evidence="5 6">
    <name type="scientific">Campylobacter jejuni</name>
    <dbReference type="NCBI Taxonomy" id="197"/>
    <lineage>
        <taxon>Bacteria</taxon>
        <taxon>Pseudomonadati</taxon>
        <taxon>Campylobacterota</taxon>
        <taxon>Epsilonproteobacteria</taxon>
        <taxon>Campylobacterales</taxon>
        <taxon>Campylobacteraceae</taxon>
        <taxon>Campylobacter</taxon>
    </lineage>
</organism>
<evidence type="ECO:0000313" key="6">
    <source>
        <dbReference type="Proteomes" id="UP001199644"/>
    </source>
</evidence>
<dbReference type="InterPro" id="IPR039424">
    <property type="entry name" value="SBP_5"/>
</dbReference>
<feature type="domain" description="Solute-binding protein family 5" evidence="4">
    <location>
        <begin position="1"/>
        <end position="118"/>
    </location>
</feature>
<evidence type="ECO:0000256" key="1">
    <source>
        <dbReference type="ARBA" id="ARBA00005695"/>
    </source>
</evidence>
<dbReference type="PANTHER" id="PTHR30290:SF9">
    <property type="entry name" value="OLIGOPEPTIDE-BINDING PROTEIN APPA"/>
    <property type="match status" value="1"/>
</dbReference>
<feature type="non-terminal residue" evidence="5">
    <location>
        <position position="118"/>
    </location>
</feature>
<dbReference type="InterPro" id="IPR000914">
    <property type="entry name" value="SBP_5_dom"/>
</dbReference>